<proteinExistence type="predicted"/>
<dbReference type="STRING" id="436010.A0A166PC90"/>
<sequence length="322" mass="35217">MPLKLQHINADTTWLLSIPIPHPSPAPANTTPAHFNILIDPWLAGTQTDYHHLFSRQSHRADTPPAFSSIPAVSASLTPGKVDAILVCHDFTDHCHEETLRTAEKCTPVFAQGKAAGRVRGWRSFDCVIEVPHTQDISLRELAVDAGMKNANTMPEDICIAYLPTNNRWDMAGTRLHGATVITFGQPSDLHESCKPHYAVIYTPHGIPASSLSPWRAVHPDVDVLALIHGLDEIDMPWWLAGPINLGPRSALPLCTLLRPRVWVATHDEEKTAQGLVARVIRRRQWGRGELEDILKAGASHAGGKVVDVTVLGSGEGILLGR</sequence>
<dbReference type="EMBL" id="KV417517">
    <property type="protein sequence ID" value="KZP25941.1"/>
    <property type="molecule type" value="Genomic_DNA"/>
</dbReference>
<name>A0A166PC90_9AGAM</name>
<dbReference type="PANTHER" id="PTHR36142">
    <property type="entry name" value="METALLO-HYDROLASE/OXIDOREDUCTASE SUPERFAMILY PROTEIN"/>
    <property type="match status" value="1"/>
</dbReference>
<dbReference type="Gene3D" id="3.60.15.10">
    <property type="entry name" value="Ribonuclease Z/Hydroxyacylglutathione hydrolase-like"/>
    <property type="match status" value="1"/>
</dbReference>
<keyword evidence="2" id="KW-1185">Reference proteome</keyword>
<protein>
    <recommendedName>
        <fullName evidence="3">Metallo-beta-lactamase domain-containing protein</fullName>
    </recommendedName>
</protein>
<dbReference type="Proteomes" id="UP000076532">
    <property type="component" value="Unassembled WGS sequence"/>
</dbReference>
<organism evidence="1 2">
    <name type="scientific">Athelia psychrophila</name>
    <dbReference type="NCBI Taxonomy" id="1759441"/>
    <lineage>
        <taxon>Eukaryota</taxon>
        <taxon>Fungi</taxon>
        <taxon>Dikarya</taxon>
        <taxon>Basidiomycota</taxon>
        <taxon>Agaricomycotina</taxon>
        <taxon>Agaricomycetes</taxon>
        <taxon>Agaricomycetidae</taxon>
        <taxon>Atheliales</taxon>
        <taxon>Atheliaceae</taxon>
        <taxon>Athelia</taxon>
    </lineage>
</organism>
<dbReference type="OrthoDB" id="9971601at2759"/>
<gene>
    <name evidence="1" type="ORF">FIBSPDRAFT_361969</name>
</gene>
<dbReference type="PANTHER" id="PTHR36142:SF2">
    <property type="entry name" value="METALLO-HYDROLASE_OXIDOREDUCTASE SUPERFAMILY PROTEIN"/>
    <property type="match status" value="1"/>
</dbReference>
<reference evidence="1 2" key="1">
    <citation type="journal article" date="2016" name="Mol. Biol. Evol.">
        <title>Comparative Genomics of Early-Diverging Mushroom-Forming Fungi Provides Insights into the Origins of Lignocellulose Decay Capabilities.</title>
        <authorList>
            <person name="Nagy L.G."/>
            <person name="Riley R."/>
            <person name="Tritt A."/>
            <person name="Adam C."/>
            <person name="Daum C."/>
            <person name="Floudas D."/>
            <person name="Sun H."/>
            <person name="Yadav J.S."/>
            <person name="Pangilinan J."/>
            <person name="Larsson K.H."/>
            <person name="Matsuura K."/>
            <person name="Barry K."/>
            <person name="Labutti K."/>
            <person name="Kuo R."/>
            <person name="Ohm R.A."/>
            <person name="Bhattacharya S.S."/>
            <person name="Shirouzu T."/>
            <person name="Yoshinaga Y."/>
            <person name="Martin F.M."/>
            <person name="Grigoriev I.V."/>
            <person name="Hibbett D.S."/>
        </authorList>
    </citation>
    <scope>NUCLEOTIDE SEQUENCE [LARGE SCALE GENOMIC DNA]</scope>
    <source>
        <strain evidence="1 2">CBS 109695</strain>
    </source>
</reference>
<evidence type="ECO:0000313" key="1">
    <source>
        <dbReference type="EMBL" id="KZP25941.1"/>
    </source>
</evidence>
<dbReference type="InterPro" id="IPR036866">
    <property type="entry name" value="RibonucZ/Hydroxyglut_hydro"/>
</dbReference>
<accession>A0A166PC90</accession>
<evidence type="ECO:0000313" key="2">
    <source>
        <dbReference type="Proteomes" id="UP000076532"/>
    </source>
</evidence>
<evidence type="ECO:0008006" key="3">
    <source>
        <dbReference type="Google" id="ProtNLM"/>
    </source>
</evidence>
<dbReference type="AlphaFoldDB" id="A0A166PC90"/>